<proteinExistence type="predicted"/>
<keyword evidence="2" id="KW-1185">Reference proteome</keyword>
<reference evidence="1 2" key="1">
    <citation type="journal article" date="2012" name="Eukaryot. Cell">
        <title>Genome sequence of the fungus Glarea lozoyensis: the first genome sequence of a species from the Helotiaceae family.</title>
        <authorList>
            <person name="Youssar L."/>
            <person name="Gruening B.A."/>
            <person name="Erxleben A."/>
            <person name="Guenther S."/>
            <person name="Huettel W."/>
        </authorList>
    </citation>
    <scope>NUCLEOTIDE SEQUENCE [LARGE SCALE GENOMIC DNA]</scope>
    <source>
        <strain evidence="2">ATCC 74030 / MF5533</strain>
    </source>
</reference>
<dbReference type="InParanoid" id="H0ESC7"/>
<evidence type="ECO:0000313" key="2">
    <source>
        <dbReference type="Proteomes" id="UP000005446"/>
    </source>
</evidence>
<organism evidence="1 2">
    <name type="scientific">Glarea lozoyensis (strain ATCC 74030 / MF5533)</name>
    <dbReference type="NCBI Taxonomy" id="1104152"/>
    <lineage>
        <taxon>Eukaryota</taxon>
        <taxon>Fungi</taxon>
        <taxon>Dikarya</taxon>
        <taxon>Ascomycota</taxon>
        <taxon>Pezizomycotina</taxon>
        <taxon>Leotiomycetes</taxon>
        <taxon>Helotiales</taxon>
        <taxon>Helotiaceae</taxon>
        <taxon>Glarea</taxon>
    </lineage>
</organism>
<sequence length="34" mass="3962">MPVQEQPASKQVRIDIQLTHYLKWALRITLPAES</sequence>
<name>H0ESC7_GLAL7</name>
<dbReference type="HOGENOM" id="CLU_3377214_0_0_1"/>
<accession>H0ESC7</accession>
<gene>
    <name evidence="1" type="ORF">M7I_5606</name>
</gene>
<evidence type="ECO:0000313" key="1">
    <source>
        <dbReference type="EMBL" id="EHK98581.1"/>
    </source>
</evidence>
<comment type="caution">
    <text evidence="1">The sequence shown here is derived from an EMBL/GenBank/DDBJ whole genome shotgun (WGS) entry which is preliminary data.</text>
</comment>
<protein>
    <submittedName>
        <fullName evidence="1">Uncharacterized protein</fullName>
    </submittedName>
</protein>
<dbReference type="Proteomes" id="UP000005446">
    <property type="component" value="Unassembled WGS sequence"/>
</dbReference>
<dbReference type="EMBL" id="AGUE01000143">
    <property type="protein sequence ID" value="EHK98581.1"/>
    <property type="molecule type" value="Genomic_DNA"/>
</dbReference>
<dbReference type="AlphaFoldDB" id="H0ESC7"/>